<keyword evidence="1" id="KW-0472">Membrane</keyword>
<name>A0A915K7C2_ROMCU</name>
<dbReference type="Gene3D" id="3.40.190.10">
    <property type="entry name" value="Periplasmic binding protein-like II"/>
    <property type="match status" value="1"/>
</dbReference>
<dbReference type="PANTHER" id="PTHR42996">
    <property type="entry name" value="PHOSPHATE-BINDING PROTEIN PSTS"/>
    <property type="match status" value="1"/>
</dbReference>
<evidence type="ECO:0000313" key="2">
    <source>
        <dbReference type="Proteomes" id="UP000887565"/>
    </source>
</evidence>
<evidence type="ECO:0000313" key="3">
    <source>
        <dbReference type="WBParaSite" id="nRc.2.0.1.t34642-RA"/>
    </source>
</evidence>
<dbReference type="AlphaFoldDB" id="A0A915K7C2"/>
<dbReference type="SUPFAM" id="SSF53850">
    <property type="entry name" value="Periplasmic binding protein-like II"/>
    <property type="match status" value="1"/>
</dbReference>
<keyword evidence="1" id="KW-0812">Transmembrane</keyword>
<keyword evidence="2" id="KW-1185">Reference proteome</keyword>
<protein>
    <submittedName>
        <fullName evidence="3">Uncharacterized protein</fullName>
    </submittedName>
</protein>
<dbReference type="PANTHER" id="PTHR42996:SF1">
    <property type="entry name" value="PHOSPHATE-BINDING PROTEIN PSTS"/>
    <property type="match status" value="1"/>
</dbReference>
<dbReference type="InterPro" id="IPR050962">
    <property type="entry name" value="Phosphate-bind_PstS"/>
</dbReference>
<dbReference type="WBParaSite" id="nRc.2.0.1.t34642-RA">
    <property type="protein sequence ID" value="nRc.2.0.1.t34642-RA"/>
    <property type="gene ID" value="nRc.2.0.1.g34642"/>
</dbReference>
<proteinExistence type="predicted"/>
<sequence>MVGIKVDAKVRHSFGAKVKQGAKLHTNYDFSQIFFRNNVFPYNLPNVLDLRLTFDVIVAIFIGDIVKWNDPRIAAHNPALSTCDKKIRVLARIDRSKNTEILTTALSNFSSKWRTSRGIFDSPDLTQNLTWSNAWQRLYFDDIFFVNKTVGMISVVDSMPYSFGYAYQAAVVNQKLNATLIMYKPDIAQDTFNHSRSITFEDAILSQYANVLLKDPTVNDTLSSTINFMLSWTQITFSTAKLDCEQLFELILFTYWLTYHPSAHDLLRSMDLDNVDDILSKYVDELTIKKIQCKGENIYDKILANSRLVRNNRPSGSIFIDHETIIVYLVVATVLLTIISLAGYFGYSKFRKSRRTIFSWLLQQSQVAMAGVKMTSIASLNTLHNENADSELKKWSFYTHTVGHHDKKPILMFKSGCYRDPESFKGTTTKKLCDMTCLAKCPNVVALMGEHCTLVLNIRIGQ</sequence>
<organism evidence="2 3">
    <name type="scientific">Romanomermis culicivorax</name>
    <name type="common">Nematode worm</name>
    <dbReference type="NCBI Taxonomy" id="13658"/>
    <lineage>
        <taxon>Eukaryota</taxon>
        <taxon>Metazoa</taxon>
        <taxon>Ecdysozoa</taxon>
        <taxon>Nematoda</taxon>
        <taxon>Enoplea</taxon>
        <taxon>Dorylaimia</taxon>
        <taxon>Mermithida</taxon>
        <taxon>Mermithoidea</taxon>
        <taxon>Mermithidae</taxon>
        <taxon>Romanomermis</taxon>
    </lineage>
</organism>
<feature type="transmembrane region" description="Helical" evidence="1">
    <location>
        <begin position="325"/>
        <end position="347"/>
    </location>
</feature>
<accession>A0A915K7C2</accession>
<evidence type="ECO:0000256" key="1">
    <source>
        <dbReference type="SAM" id="Phobius"/>
    </source>
</evidence>
<dbReference type="Proteomes" id="UP000887565">
    <property type="component" value="Unplaced"/>
</dbReference>
<reference evidence="3" key="1">
    <citation type="submission" date="2022-11" db="UniProtKB">
        <authorList>
            <consortium name="WormBaseParasite"/>
        </authorList>
    </citation>
    <scope>IDENTIFICATION</scope>
</reference>
<keyword evidence="1" id="KW-1133">Transmembrane helix</keyword>